<evidence type="ECO:0000256" key="1">
    <source>
        <dbReference type="ARBA" id="ARBA00022527"/>
    </source>
</evidence>
<dbReference type="PROSITE" id="PS00108">
    <property type="entry name" value="PROTEIN_KINASE_ST"/>
    <property type="match status" value="1"/>
</dbReference>
<dbReference type="PANTHER" id="PTHR45646:SF11">
    <property type="entry name" value="SERINE_THREONINE-PROTEIN KINASE DOA"/>
    <property type="match status" value="1"/>
</dbReference>
<feature type="domain" description="Protein kinase" evidence="6">
    <location>
        <begin position="41"/>
        <end position="375"/>
    </location>
</feature>
<dbReference type="PROSITE" id="PS50011">
    <property type="entry name" value="PROTEIN_KINASE_DOM"/>
    <property type="match status" value="1"/>
</dbReference>
<evidence type="ECO:0000256" key="4">
    <source>
        <dbReference type="ARBA" id="ARBA00022777"/>
    </source>
</evidence>
<dbReference type="OrthoDB" id="5979581at2759"/>
<dbReference type="GO" id="GO:0005524">
    <property type="term" value="F:ATP binding"/>
    <property type="evidence" value="ECO:0007669"/>
    <property type="project" value="UniProtKB-KW"/>
</dbReference>
<organism evidence="7 8">
    <name type="scientific">Zymoseptoria tritici (strain CBS 115943 / IPO323)</name>
    <name type="common">Speckled leaf blotch fungus</name>
    <name type="synonym">Septoria tritici</name>
    <dbReference type="NCBI Taxonomy" id="336722"/>
    <lineage>
        <taxon>Eukaryota</taxon>
        <taxon>Fungi</taxon>
        <taxon>Dikarya</taxon>
        <taxon>Ascomycota</taxon>
        <taxon>Pezizomycotina</taxon>
        <taxon>Dothideomycetes</taxon>
        <taxon>Dothideomycetidae</taxon>
        <taxon>Mycosphaerellales</taxon>
        <taxon>Mycosphaerellaceae</taxon>
        <taxon>Zymoseptoria</taxon>
    </lineage>
</organism>
<dbReference type="Gene3D" id="3.30.200.20">
    <property type="entry name" value="Phosphorylase Kinase, domain 1"/>
    <property type="match status" value="1"/>
</dbReference>
<dbReference type="InterPro" id="IPR011009">
    <property type="entry name" value="Kinase-like_dom_sf"/>
</dbReference>
<dbReference type="InParanoid" id="F9X796"/>
<evidence type="ECO:0000259" key="6">
    <source>
        <dbReference type="PROSITE" id="PS50011"/>
    </source>
</evidence>
<evidence type="ECO:0000313" key="8">
    <source>
        <dbReference type="Proteomes" id="UP000008062"/>
    </source>
</evidence>
<keyword evidence="1" id="KW-0723">Serine/threonine-protein kinase</keyword>
<dbReference type="HOGENOM" id="CLU_000288_81_1_1"/>
<dbReference type="RefSeq" id="XP_003853938.1">
    <property type="nucleotide sequence ID" value="XM_003853890.1"/>
</dbReference>
<sequence length="377" mass="43352">MLRISRKQSTKTTLIDEETISGYKSTNYYPINVGDTICDDYKIKAKLGYGRDSTVWLCTNKSQSFKTLKVSTAGKAQCRETRVIEHLVDTLATSEHQGKYCVRWPEDIFNIDSADEERHHECFVFEPLGPSLLEFMEGRENKTFHIAEVRWMAIYFLNALDFLHTHEVVHADLKLDNILLTLPSNRSAILNKLVTAEKLSPSFAKITAGGHPVVQSREMNQSDFTFPILCDLGSAVLGRPPHEGLAQGLPYRAPEVILEGHWNEKIDVWSMGVIILELMIDQRLFGDSTEEYALQSMVRWLSSPPVALLDRCTRADQFFDKSGRWKHGEIAHEKLEDRIEIEPEMPQLFDFIRSMLKWDPDERWSASELLKHPWLQD</sequence>
<keyword evidence="3" id="KW-0547">Nucleotide-binding</keyword>
<dbReference type="Pfam" id="PF00069">
    <property type="entry name" value="Pkinase"/>
    <property type="match status" value="2"/>
</dbReference>
<dbReference type="EMBL" id="CM001198">
    <property type="protein sequence ID" value="EGP88914.1"/>
    <property type="molecule type" value="Genomic_DNA"/>
</dbReference>
<dbReference type="InterPro" id="IPR008271">
    <property type="entry name" value="Ser/Thr_kinase_AS"/>
</dbReference>
<gene>
    <name evidence="7" type="ORF">MYCGRDRAFT_70094</name>
</gene>
<dbReference type="SMART" id="SM00220">
    <property type="entry name" value="S_TKc"/>
    <property type="match status" value="1"/>
</dbReference>
<keyword evidence="2" id="KW-0808">Transferase</keyword>
<dbReference type="GeneID" id="13395518"/>
<dbReference type="GO" id="GO:0043484">
    <property type="term" value="P:regulation of RNA splicing"/>
    <property type="evidence" value="ECO:0007669"/>
    <property type="project" value="TreeGrafter"/>
</dbReference>
<keyword evidence="5" id="KW-0067">ATP-binding</keyword>
<dbReference type="eggNOG" id="KOG0671">
    <property type="taxonomic scope" value="Eukaryota"/>
</dbReference>
<dbReference type="GO" id="GO:0004674">
    <property type="term" value="F:protein serine/threonine kinase activity"/>
    <property type="evidence" value="ECO:0007669"/>
    <property type="project" value="UniProtKB-KW"/>
</dbReference>
<accession>F9X796</accession>
<dbReference type="Proteomes" id="UP000008062">
    <property type="component" value="Chromosome 3"/>
</dbReference>
<keyword evidence="4" id="KW-0418">Kinase</keyword>
<name>F9X796_ZYMTI</name>
<evidence type="ECO:0000256" key="5">
    <source>
        <dbReference type="ARBA" id="ARBA00022840"/>
    </source>
</evidence>
<dbReference type="KEGG" id="ztr:MYCGRDRAFT_70094"/>
<keyword evidence="8" id="KW-1185">Reference proteome</keyword>
<dbReference type="Gene3D" id="1.10.510.10">
    <property type="entry name" value="Transferase(Phosphotransferase) domain 1"/>
    <property type="match status" value="1"/>
</dbReference>
<proteinExistence type="predicted"/>
<dbReference type="SUPFAM" id="SSF56112">
    <property type="entry name" value="Protein kinase-like (PK-like)"/>
    <property type="match status" value="1"/>
</dbReference>
<dbReference type="GO" id="GO:0005634">
    <property type="term" value="C:nucleus"/>
    <property type="evidence" value="ECO:0007669"/>
    <property type="project" value="TreeGrafter"/>
</dbReference>
<reference evidence="7 8" key="1">
    <citation type="journal article" date="2011" name="PLoS Genet.">
        <title>Finished genome of the fungal wheat pathogen Mycosphaerella graminicola reveals dispensome structure, chromosome plasticity, and stealth pathogenesis.</title>
        <authorList>
            <person name="Goodwin S.B."/>
            <person name="Ben M'barek S."/>
            <person name="Dhillon B."/>
            <person name="Wittenberg A.H.J."/>
            <person name="Crane C.F."/>
            <person name="Hane J.K."/>
            <person name="Foster A.J."/>
            <person name="Van der Lee T.A.J."/>
            <person name="Grimwood J."/>
            <person name="Aerts A."/>
            <person name="Antoniw J."/>
            <person name="Bailey A."/>
            <person name="Bluhm B."/>
            <person name="Bowler J."/>
            <person name="Bristow J."/>
            <person name="van der Burgt A."/>
            <person name="Canto-Canche B."/>
            <person name="Churchill A.C.L."/>
            <person name="Conde-Ferraez L."/>
            <person name="Cools H.J."/>
            <person name="Coutinho P.M."/>
            <person name="Csukai M."/>
            <person name="Dehal P."/>
            <person name="De Wit P."/>
            <person name="Donzelli B."/>
            <person name="van de Geest H.C."/>
            <person name="van Ham R.C.H.J."/>
            <person name="Hammond-Kosack K.E."/>
            <person name="Henrissat B."/>
            <person name="Kilian A."/>
            <person name="Kobayashi A.K."/>
            <person name="Koopmann E."/>
            <person name="Kourmpetis Y."/>
            <person name="Kuzniar A."/>
            <person name="Lindquist E."/>
            <person name="Lombard V."/>
            <person name="Maliepaard C."/>
            <person name="Martins N."/>
            <person name="Mehrabi R."/>
            <person name="Nap J.P.H."/>
            <person name="Ponomarenko A."/>
            <person name="Rudd J.J."/>
            <person name="Salamov A."/>
            <person name="Schmutz J."/>
            <person name="Schouten H.J."/>
            <person name="Shapiro H."/>
            <person name="Stergiopoulos I."/>
            <person name="Torriani S.F.F."/>
            <person name="Tu H."/>
            <person name="de Vries R.P."/>
            <person name="Waalwijk C."/>
            <person name="Ware S.B."/>
            <person name="Wiebenga A."/>
            <person name="Zwiers L.-H."/>
            <person name="Oliver R.P."/>
            <person name="Grigoriev I.V."/>
            <person name="Kema G.H.J."/>
        </authorList>
    </citation>
    <scope>NUCLEOTIDE SEQUENCE [LARGE SCALE GENOMIC DNA]</scope>
    <source>
        <strain evidence="8">CBS 115943 / IPO323</strain>
    </source>
</reference>
<dbReference type="InterPro" id="IPR051175">
    <property type="entry name" value="CLK_kinases"/>
</dbReference>
<dbReference type="PANTHER" id="PTHR45646">
    <property type="entry name" value="SERINE/THREONINE-PROTEIN KINASE DOA-RELATED"/>
    <property type="match status" value="1"/>
</dbReference>
<dbReference type="OMA" id="ITWRPED"/>
<evidence type="ECO:0000256" key="3">
    <source>
        <dbReference type="ARBA" id="ARBA00022741"/>
    </source>
</evidence>
<dbReference type="InterPro" id="IPR000719">
    <property type="entry name" value="Prot_kinase_dom"/>
</dbReference>
<dbReference type="AlphaFoldDB" id="F9X796"/>
<evidence type="ECO:0000256" key="2">
    <source>
        <dbReference type="ARBA" id="ARBA00022679"/>
    </source>
</evidence>
<protein>
    <recommendedName>
        <fullName evidence="6">Protein kinase domain-containing protein</fullName>
    </recommendedName>
</protein>
<evidence type="ECO:0000313" key="7">
    <source>
        <dbReference type="EMBL" id="EGP88914.1"/>
    </source>
</evidence>